<dbReference type="EMBL" id="GBXM01085925">
    <property type="protein sequence ID" value="JAH22652.1"/>
    <property type="molecule type" value="Transcribed_RNA"/>
</dbReference>
<evidence type="ECO:0000313" key="2">
    <source>
        <dbReference type="EMBL" id="JAH22652.1"/>
    </source>
</evidence>
<reference evidence="2" key="1">
    <citation type="submission" date="2014-11" db="EMBL/GenBank/DDBJ databases">
        <authorList>
            <person name="Amaro Gonzalez C."/>
        </authorList>
    </citation>
    <scope>NUCLEOTIDE SEQUENCE</scope>
</reference>
<sequence>MERHCSFGLYCLFLPALLVCVSSGRERTEKDSLLTEVSSYVNMPSECVLSCTAHTYREMLEEKRSANCASLIPQAQVSWDNTVGPHR</sequence>
<evidence type="ECO:0008006" key="3">
    <source>
        <dbReference type="Google" id="ProtNLM"/>
    </source>
</evidence>
<name>A0A0E9R1L6_ANGAN</name>
<feature type="chain" id="PRO_5002431440" description="Secreted protein" evidence="1">
    <location>
        <begin position="24"/>
        <end position="87"/>
    </location>
</feature>
<protein>
    <recommendedName>
        <fullName evidence="3">Secreted protein</fullName>
    </recommendedName>
</protein>
<organism evidence="2">
    <name type="scientific">Anguilla anguilla</name>
    <name type="common">European freshwater eel</name>
    <name type="synonym">Muraena anguilla</name>
    <dbReference type="NCBI Taxonomy" id="7936"/>
    <lineage>
        <taxon>Eukaryota</taxon>
        <taxon>Metazoa</taxon>
        <taxon>Chordata</taxon>
        <taxon>Craniata</taxon>
        <taxon>Vertebrata</taxon>
        <taxon>Euteleostomi</taxon>
        <taxon>Actinopterygii</taxon>
        <taxon>Neopterygii</taxon>
        <taxon>Teleostei</taxon>
        <taxon>Anguilliformes</taxon>
        <taxon>Anguillidae</taxon>
        <taxon>Anguilla</taxon>
    </lineage>
</organism>
<dbReference type="AlphaFoldDB" id="A0A0E9R1L6"/>
<feature type="signal peptide" evidence="1">
    <location>
        <begin position="1"/>
        <end position="23"/>
    </location>
</feature>
<reference evidence="2" key="2">
    <citation type="journal article" date="2015" name="Fish Shellfish Immunol.">
        <title>Early steps in the European eel (Anguilla anguilla)-Vibrio vulnificus interaction in the gills: Role of the RtxA13 toxin.</title>
        <authorList>
            <person name="Callol A."/>
            <person name="Pajuelo D."/>
            <person name="Ebbesson L."/>
            <person name="Teles M."/>
            <person name="MacKenzie S."/>
            <person name="Amaro C."/>
        </authorList>
    </citation>
    <scope>NUCLEOTIDE SEQUENCE</scope>
</reference>
<accession>A0A0E9R1L6</accession>
<keyword evidence="1" id="KW-0732">Signal</keyword>
<evidence type="ECO:0000256" key="1">
    <source>
        <dbReference type="SAM" id="SignalP"/>
    </source>
</evidence>
<proteinExistence type="predicted"/>